<dbReference type="EMBL" id="JACOAF010000012">
    <property type="protein sequence ID" value="MBC3539048.1"/>
    <property type="molecule type" value="Genomic_DNA"/>
</dbReference>
<organism evidence="1 2">
    <name type="scientific">Rufibacter sediminis</name>
    <dbReference type="NCBI Taxonomy" id="2762756"/>
    <lineage>
        <taxon>Bacteria</taxon>
        <taxon>Pseudomonadati</taxon>
        <taxon>Bacteroidota</taxon>
        <taxon>Cytophagia</taxon>
        <taxon>Cytophagales</taxon>
        <taxon>Hymenobacteraceae</taxon>
        <taxon>Rufibacter</taxon>
    </lineage>
</organism>
<accession>A0ABR6VQB6</accession>
<reference evidence="1 2" key="1">
    <citation type="journal article" date="2019" name="Int. J. Syst. Evol. Microbiol.">
        <title>Rufibacter sediminis sp. nov., isolated from freshwater lake sediment.</title>
        <authorList>
            <person name="Qu J.H."/>
            <person name="Zhang L.J."/>
            <person name="Fu Y.H."/>
            <person name="Li H.F."/>
        </authorList>
    </citation>
    <scope>NUCLEOTIDE SEQUENCE [LARGE SCALE GENOMIC DNA]</scope>
    <source>
        <strain evidence="1 2">H-1</strain>
    </source>
</reference>
<dbReference type="PRINTS" id="PR00834">
    <property type="entry name" value="PROTEASES2C"/>
</dbReference>
<comment type="caution">
    <text evidence="1">The sequence shown here is derived from an EMBL/GenBank/DDBJ whole genome shotgun (WGS) entry which is preliminary data.</text>
</comment>
<protein>
    <submittedName>
        <fullName evidence="1">Trypsin-like peptidase domain-containing protein</fullName>
    </submittedName>
</protein>
<keyword evidence="2" id="KW-1185">Reference proteome</keyword>
<dbReference type="Gene3D" id="2.40.10.120">
    <property type="match status" value="1"/>
</dbReference>
<name>A0ABR6VQB6_9BACT</name>
<dbReference type="PANTHER" id="PTHR43019">
    <property type="entry name" value="SERINE ENDOPROTEASE DEGS"/>
    <property type="match status" value="1"/>
</dbReference>
<dbReference type="InterPro" id="IPR009003">
    <property type="entry name" value="Peptidase_S1_PA"/>
</dbReference>
<dbReference type="SUPFAM" id="SSF50494">
    <property type="entry name" value="Trypsin-like serine proteases"/>
    <property type="match status" value="1"/>
</dbReference>
<evidence type="ECO:0000313" key="1">
    <source>
        <dbReference type="EMBL" id="MBC3539048.1"/>
    </source>
</evidence>
<dbReference type="RefSeq" id="WP_186633946.1">
    <property type="nucleotide sequence ID" value="NZ_JACOAF010000012.1"/>
</dbReference>
<dbReference type="Proteomes" id="UP000659698">
    <property type="component" value="Unassembled WGS sequence"/>
</dbReference>
<dbReference type="InterPro" id="IPR001940">
    <property type="entry name" value="Peptidase_S1C"/>
</dbReference>
<evidence type="ECO:0000313" key="2">
    <source>
        <dbReference type="Proteomes" id="UP000659698"/>
    </source>
</evidence>
<gene>
    <name evidence="1" type="ORF">H7U12_05105</name>
</gene>
<sequence>MYRDTWTNCYSSICSISFFNQLNQKIGSGTGFKVNNFLVTNNHVFQASGASSVELRFVNIDGNSTKFSKILSYQEFQGRLQTGMPEHSWDFAILSLNDTEFSTIPSLTLSDSSKIQIGGKIAVLGFQFDQTNLSIKQGLLSSKYTKAGVKYMQIDASVNHGNSGGPLINVDNNRVVGIVTRKHTGLTNAFDDLIKTFDNNIKVLNVAKGMMSMSGVDPVEALIVSQNQMKITSKEIQRSSNVGIGLAYELDQIKDFFDHL</sequence>
<dbReference type="PANTHER" id="PTHR43019:SF23">
    <property type="entry name" value="PROTEASE DO-LIKE 5, CHLOROPLASTIC"/>
    <property type="match status" value="1"/>
</dbReference>
<proteinExistence type="predicted"/>
<dbReference type="Pfam" id="PF13365">
    <property type="entry name" value="Trypsin_2"/>
    <property type="match status" value="1"/>
</dbReference>